<feature type="chain" id="PRO_5045045205" description="PLC-like phosphodiesterase" evidence="1">
    <location>
        <begin position="19"/>
        <end position="560"/>
    </location>
</feature>
<keyword evidence="1" id="KW-0732">Signal</keyword>
<comment type="caution">
    <text evidence="2">The sequence shown here is derived from an EMBL/GenBank/DDBJ whole genome shotgun (WGS) entry which is preliminary data.</text>
</comment>
<dbReference type="SUPFAM" id="SSF51695">
    <property type="entry name" value="PLC-like phosphodiesterases"/>
    <property type="match status" value="1"/>
</dbReference>
<dbReference type="Gene3D" id="3.20.20.190">
    <property type="entry name" value="Phosphatidylinositol (PI) phosphodiesterase"/>
    <property type="match status" value="1"/>
</dbReference>
<dbReference type="Proteomes" id="UP001595075">
    <property type="component" value="Unassembled WGS sequence"/>
</dbReference>
<evidence type="ECO:0000313" key="2">
    <source>
        <dbReference type="EMBL" id="KAL2072201.1"/>
    </source>
</evidence>
<sequence>MSKFVFWWLMALHFSCDASPLSLDFAAPNPDRNISHQRQGPRAEKASSVDLCTGQPVNTNPTNIPPGEIKARRTGLNTQVAHLTIVNGCDQDFEFLSANQYQMRDWDGQWLTIPAGESAQFDINFVQGLFTKDSDTGGEAYFRIKNTDKTFHVSTDYVSSLSPKLRARISYEGLGTKDTPQGTMFDLGFPTKGNGNTLQWVLTGSEKYGYSSSANPPVAYLHAMLDVIGERKLKYVSMIGSHDAGMSEIDGSTAFSTWQNTQTQWLDIYGQLVRGSRWFDIRPCLGNSGKHMTCHYSISNNIVVGSNGLEIDEVLAQINKFMDDYPGELVIVDLNSDSGFDTDHRNQEKSYDRLTDDQWAPIWQKWRDGIKKPCKGFGNAIRLDDLTMNQLIGDGQGCVTSLYRNIPGTEDESKGFYGYGKLNAYNQYADTDDYEKMRTDQLSKLQQNRKLGKEGDSGTNDGFFLLSWTLTLGINDLVTPLSDRAAIAQSSLFWSAYHEFTPYSYPNVIYVDFVGQPYLLDQGKPQAEYLKQTGGHLIALAMAVNLQIASQNCYVGGGKT</sequence>
<feature type="signal peptide" evidence="1">
    <location>
        <begin position="1"/>
        <end position="18"/>
    </location>
</feature>
<keyword evidence="3" id="KW-1185">Reference proteome</keyword>
<dbReference type="PANTHER" id="PTHR13593:SF143">
    <property type="entry name" value="PHOSPHATIDYLINOSITOL-SPECIFIC PHOSPHOLIPASE C X DOMAIN-CONTAINING PROTEIN"/>
    <property type="match status" value="1"/>
</dbReference>
<proteinExistence type="predicted"/>
<evidence type="ECO:0000256" key="1">
    <source>
        <dbReference type="SAM" id="SignalP"/>
    </source>
</evidence>
<evidence type="ECO:0008006" key="4">
    <source>
        <dbReference type="Google" id="ProtNLM"/>
    </source>
</evidence>
<evidence type="ECO:0000313" key="3">
    <source>
        <dbReference type="Proteomes" id="UP001595075"/>
    </source>
</evidence>
<reference evidence="2 3" key="1">
    <citation type="journal article" date="2024" name="Commun. Biol.">
        <title>Comparative genomic analysis of thermophilic fungi reveals convergent evolutionary adaptations and gene losses.</title>
        <authorList>
            <person name="Steindorff A.S."/>
            <person name="Aguilar-Pontes M.V."/>
            <person name="Robinson A.J."/>
            <person name="Andreopoulos B."/>
            <person name="LaButti K."/>
            <person name="Kuo A."/>
            <person name="Mondo S."/>
            <person name="Riley R."/>
            <person name="Otillar R."/>
            <person name="Haridas S."/>
            <person name="Lipzen A."/>
            <person name="Grimwood J."/>
            <person name="Schmutz J."/>
            <person name="Clum A."/>
            <person name="Reid I.D."/>
            <person name="Moisan M.C."/>
            <person name="Butler G."/>
            <person name="Nguyen T.T.M."/>
            <person name="Dewar K."/>
            <person name="Conant G."/>
            <person name="Drula E."/>
            <person name="Henrissat B."/>
            <person name="Hansel C."/>
            <person name="Singer S."/>
            <person name="Hutchinson M.I."/>
            <person name="de Vries R.P."/>
            <person name="Natvig D.O."/>
            <person name="Powell A.J."/>
            <person name="Tsang A."/>
            <person name="Grigoriev I.V."/>
        </authorList>
    </citation>
    <scope>NUCLEOTIDE SEQUENCE [LARGE SCALE GENOMIC DNA]</scope>
    <source>
        <strain evidence="2 3">CBS 494.80</strain>
    </source>
</reference>
<protein>
    <recommendedName>
        <fullName evidence="4">PLC-like phosphodiesterase</fullName>
    </recommendedName>
</protein>
<gene>
    <name evidence="2" type="ORF">VTL71DRAFT_11544</name>
</gene>
<organism evidence="2 3">
    <name type="scientific">Oculimacula yallundae</name>
    <dbReference type="NCBI Taxonomy" id="86028"/>
    <lineage>
        <taxon>Eukaryota</taxon>
        <taxon>Fungi</taxon>
        <taxon>Dikarya</taxon>
        <taxon>Ascomycota</taxon>
        <taxon>Pezizomycotina</taxon>
        <taxon>Leotiomycetes</taxon>
        <taxon>Helotiales</taxon>
        <taxon>Ploettnerulaceae</taxon>
        <taxon>Oculimacula</taxon>
    </lineage>
</organism>
<dbReference type="InterPro" id="IPR017946">
    <property type="entry name" value="PLC-like_Pdiesterase_TIM-brl"/>
</dbReference>
<dbReference type="EMBL" id="JAZHXI010000004">
    <property type="protein sequence ID" value="KAL2072201.1"/>
    <property type="molecule type" value="Genomic_DNA"/>
</dbReference>
<dbReference type="PANTHER" id="PTHR13593">
    <property type="match status" value="1"/>
</dbReference>
<accession>A0ABR4CS45</accession>
<dbReference type="InterPro" id="IPR051057">
    <property type="entry name" value="PI-PLC_domain"/>
</dbReference>
<name>A0ABR4CS45_9HELO</name>